<sequence>MSLLNIDRVTKRFGGLIAVDNFSARIDEGTITGLIGPNGAGKTTVFNLLTGIYPVDEGDIFLDNQAITNQAPHRIAAAGVARTFQNIRLFKELSVLDNVRIGAHSRGRAGIFGAIFRNGAARREEATIHAKALQLLQEAGLAEYSSELAGNLSYGLQRKLEIVRALAGEPRLLILDEPAAGMNPRETEELMAFVRRLHDRGLTILLIEHDMKLVMSLCQRVIVMDHGQKIAEGPPEEIRTNRAVVEAYLGKEA</sequence>
<evidence type="ECO:0000259" key="4">
    <source>
        <dbReference type="PROSITE" id="PS50893"/>
    </source>
</evidence>
<keyword evidence="3 5" id="KW-0067">ATP-binding</keyword>
<dbReference type="InterPro" id="IPR032823">
    <property type="entry name" value="BCA_ABC_TP_C"/>
</dbReference>
<keyword evidence="2" id="KW-0547">Nucleotide-binding</keyword>
<dbReference type="PROSITE" id="PS50893">
    <property type="entry name" value="ABC_TRANSPORTER_2"/>
    <property type="match status" value="1"/>
</dbReference>
<dbReference type="CDD" id="cd03219">
    <property type="entry name" value="ABC_Mj1267_LivG_branched"/>
    <property type="match status" value="1"/>
</dbReference>
<reference evidence="5 6" key="1">
    <citation type="submission" date="2020-07" db="EMBL/GenBank/DDBJ databases">
        <title>Draft whole-genome sequence of Heliobacterium chlorum DSM 3682, type strain.</title>
        <authorList>
            <person name="Kyndt J.A."/>
            <person name="Meyer T.E."/>
            <person name="Imhoff J.F."/>
        </authorList>
    </citation>
    <scope>NUCLEOTIDE SEQUENCE [LARGE SCALE GENOMIC DNA]</scope>
    <source>
        <strain evidence="5 6">DSM 3682</strain>
    </source>
</reference>
<organism evidence="5 6">
    <name type="scientific">Heliobacterium chlorum</name>
    <dbReference type="NCBI Taxonomy" id="2698"/>
    <lineage>
        <taxon>Bacteria</taxon>
        <taxon>Bacillati</taxon>
        <taxon>Bacillota</taxon>
        <taxon>Clostridia</taxon>
        <taxon>Eubacteriales</taxon>
        <taxon>Heliobacteriaceae</taxon>
        <taxon>Heliobacterium</taxon>
    </lineage>
</organism>
<evidence type="ECO:0000256" key="2">
    <source>
        <dbReference type="ARBA" id="ARBA00022741"/>
    </source>
</evidence>
<dbReference type="Pfam" id="PF00005">
    <property type="entry name" value="ABC_tran"/>
    <property type="match status" value="1"/>
</dbReference>
<protein>
    <submittedName>
        <fullName evidence="5">ABC transporter ATP-binding protein</fullName>
    </submittedName>
</protein>
<feature type="domain" description="ABC transporter" evidence="4">
    <location>
        <begin position="4"/>
        <end position="251"/>
    </location>
</feature>
<dbReference type="RefSeq" id="WP_188041763.1">
    <property type="nucleotide sequence ID" value="NZ_JACVHF010000033.1"/>
</dbReference>
<proteinExistence type="predicted"/>
<dbReference type="InterPro" id="IPR003439">
    <property type="entry name" value="ABC_transporter-like_ATP-bd"/>
</dbReference>
<dbReference type="PANTHER" id="PTHR45772:SF7">
    <property type="entry name" value="AMINO ACID ABC TRANSPORTER ATP-BINDING PROTEIN"/>
    <property type="match status" value="1"/>
</dbReference>
<dbReference type="Pfam" id="PF12399">
    <property type="entry name" value="BCA_ABC_TP_C"/>
    <property type="match status" value="1"/>
</dbReference>
<dbReference type="Proteomes" id="UP000617402">
    <property type="component" value="Unassembled WGS sequence"/>
</dbReference>
<dbReference type="PANTHER" id="PTHR45772">
    <property type="entry name" value="CONSERVED COMPONENT OF ABC TRANSPORTER FOR NATURAL AMINO ACIDS-RELATED"/>
    <property type="match status" value="1"/>
</dbReference>
<dbReference type="InterPro" id="IPR051120">
    <property type="entry name" value="ABC_AA/LPS_Transport"/>
</dbReference>
<dbReference type="EMBL" id="JACVHF010000033">
    <property type="protein sequence ID" value="MBC9786342.1"/>
    <property type="molecule type" value="Genomic_DNA"/>
</dbReference>
<dbReference type="InterPro" id="IPR027417">
    <property type="entry name" value="P-loop_NTPase"/>
</dbReference>
<keyword evidence="6" id="KW-1185">Reference proteome</keyword>
<evidence type="ECO:0000313" key="6">
    <source>
        <dbReference type="Proteomes" id="UP000617402"/>
    </source>
</evidence>
<dbReference type="SMART" id="SM00382">
    <property type="entry name" value="AAA"/>
    <property type="match status" value="1"/>
</dbReference>
<gene>
    <name evidence="5" type="ORF">H1S01_17935</name>
</gene>
<dbReference type="GO" id="GO:0005524">
    <property type="term" value="F:ATP binding"/>
    <property type="evidence" value="ECO:0007669"/>
    <property type="project" value="UniProtKB-KW"/>
</dbReference>
<evidence type="ECO:0000256" key="3">
    <source>
        <dbReference type="ARBA" id="ARBA00022840"/>
    </source>
</evidence>
<evidence type="ECO:0000313" key="5">
    <source>
        <dbReference type="EMBL" id="MBC9786342.1"/>
    </source>
</evidence>
<keyword evidence="1" id="KW-0813">Transport</keyword>
<comment type="caution">
    <text evidence="5">The sequence shown here is derived from an EMBL/GenBank/DDBJ whole genome shotgun (WGS) entry which is preliminary data.</text>
</comment>
<accession>A0ABR7T7Y8</accession>
<dbReference type="Gene3D" id="3.40.50.300">
    <property type="entry name" value="P-loop containing nucleotide triphosphate hydrolases"/>
    <property type="match status" value="1"/>
</dbReference>
<evidence type="ECO:0000256" key="1">
    <source>
        <dbReference type="ARBA" id="ARBA00022448"/>
    </source>
</evidence>
<name>A0ABR7T7Y8_HELCL</name>
<dbReference type="InterPro" id="IPR003593">
    <property type="entry name" value="AAA+_ATPase"/>
</dbReference>
<dbReference type="SUPFAM" id="SSF52540">
    <property type="entry name" value="P-loop containing nucleoside triphosphate hydrolases"/>
    <property type="match status" value="1"/>
</dbReference>